<evidence type="ECO:0000313" key="3">
    <source>
        <dbReference type="EMBL" id="GMR28750.1"/>
    </source>
</evidence>
<name>A0ABQ6QEX4_9GAMM</name>
<evidence type="ECO:0008006" key="5">
    <source>
        <dbReference type="Google" id="ProtNLM"/>
    </source>
</evidence>
<evidence type="ECO:0000256" key="1">
    <source>
        <dbReference type="SAM" id="MobiDB-lite"/>
    </source>
</evidence>
<dbReference type="Proteomes" id="UP001306668">
    <property type="component" value="Unassembled WGS sequence"/>
</dbReference>
<gene>
    <name evidence="3" type="ORF">STENOSP10_29710</name>
</gene>
<keyword evidence="2" id="KW-0732">Signal</keyword>
<organism evidence="3 4">
    <name type="scientific">Stenotrophomonas sepilia</name>
    <dbReference type="NCBI Taxonomy" id="2860290"/>
    <lineage>
        <taxon>Bacteria</taxon>
        <taxon>Pseudomonadati</taxon>
        <taxon>Pseudomonadota</taxon>
        <taxon>Gammaproteobacteria</taxon>
        <taxon>Lysobacterales</taxon>
        <taxon>Lysobacteraceae</taxon>
        <taxon>Stenotrophomonas</taxon>
        <taxon>Stenotrophomonas maltophilia group</taxon>
    </lineage>
</organism>
<keyword evidence="4" id="KW-1185">Reference proteome</keyword>
<dbReference type="RefSeq" id="WP_151354588.1">
    <property type="nucleotide sequence ID" value="NZ_BTRJ01000034.1"/>
</dbReference>
<sequence>MTRIILAVHLVAAALLLAGCDKPEPAEATGAAQPEQTIGGDIEAKTGKPAFRYVDPREGYKKRPDLCSVPPCDSQPAAAPAPAQKKTDNAGE</sequence>
<accession>A0ABQ6QEX4</accession>
<feature type="signal peptide" evidence="2">
    <location>
        <begin position="1"/>
        <end position="18"/>
    </location>
</feature>
<protein>
    <recommendedName>
        <fullName evidence="5">Lipoprotein</fullName>
    </recommendedName>
</protein>
<comment type="caution">
    <text evidence="3">The sequence shown here is derived from an EMBL/GenBank/DDBJ whole genome shotgun (WGS) entry which is preliminary data.</text>
</comment>
<reference evidence="4" key="1">
    <citation type="submission" date="2023-07" db="EMBL/GenBank/DDBJ databases">
        <title>Genome sequence of Stenotrophomonas sp. Alg010 isolated from Sargassum waste.</title>
        <authorList>
            <person name="Mohapatra"/>
            <person name="B.R."/>
        </authorList>
    </citation>
    <scope>NUCLEOTIDE SEQUENCE [LARGE SCALE GENOMIC DNA]</scope>
    <source>
        <strain evidence="4">Alg010</strain>
    </source>
</reference>
<feature type="compositionally biased region" description="Basic and acidic residues" evidence="1">
    <location>
        <begin position="54"/>
        <end position="65"/>
    </location>
</feature>
<dbReference type="EMBL" id="BTRJ01000034">
    <property type="protein sequence ID" value="GMR28750.1"/>
    <property type="molecule type" value="Genomic_DNA"/>
</dbReference>
<evidence type="ECO:0000313" key="4">
    <source>
        <dbReference type="Proteomes" id="UP001306668"/>
    </source>
</evidence>
<feature type="chain" id="PRO_5047008671" description="Lipoprotein" evidence="2">
    <location>
        <begin position="19"/>
        <end position="92"/>
    </location>
</feature>
<proteinExistence type="predicted"/>
<dbReference type="PROSITE" id="PS51257">
    <property type="entry name" value="PROKAR_LIPOPROTEIN"/>
    <property type="match status" value="1"/>
</dbReference>
<evidence type="ECO:0000256" key="2">
    <source>
        <dbReference type="SAM" id="SignalP"/>
    </source>
</evidence>
<feature type="region of interest" description="Disordered" evidence="1">
    <location>
        <begin position="24"/>
        <end position="92"/>
    </location>
</feature>